<dbReference type="PANTHER" id="PTHR43750:SF3">
    <property type="entry name" value="UDP-GLUCOSE 6-DEHYDROGENASE TUAD"/>
    <property type="match status" value="1"/>
</dbReference>
<feature type="binding site" evidence="4">
    <location>
        <position position="244"/>
    </location>
    <ligand>
        <name>substrate</name>
    </ligand>
</feature>
<dbReference type="EC" id="1.1.1.22" evidence="3"/>
<dbReference type="EMBL" id="VIKR01000001">
    <property type="protein sequence ID" value="TQV77040.1"/>
    <property type="molecule type" value="Genomic_DNA"/>
</dbReference>
<dbReference type="OrthoDB" id="9803238at2"/>
<dbReference type="SMART" id="SM00984">
    <property type="entry name" value="UDPG_MGDP_dh_C"/>
    <property type="match status" value="1"/>
</dbReference>
<keyword evidence="8" id="KW-1185">Reference proteome</keyword>
<evidence type="ECO:0000256" key="3">
    <source>
        <dbReference type="PIRNR" id="PIRNR000124"/>
    </source>
</evidence>
<proteinExistence type="inferred from homology"/>
<dbReference type="PANTHER" id="PTHR43750">
    <property type="entry name" value="UDP-GLUCOSE 6-DEHYDROGENASE TUAD"/>
    <property type="match status" value="1"/>
</dbReference>
<dbReference type="PIRSF" id="PIRSF000124">
    <property type="entry name" value="UDPglc_GDPman_dh"/>
    <property type="match status" value="1"/>
</dbReference>
<organism evidence="7 8">
    <name type="scientific">Aliikangiella marina</name>
    <dbReference type="NCBI Taxonomy" id="1712262"/>
    <lineage>
        <taxon>Bacteria</taxon>
        <taxon>Pseudomonadati</taxon>
        <taxon>Pseudomonadota</taxon>
        <taxon>Gammaproteobacteria</taxon>
        <taxon>Oceanospirillales</taxon>
        <taxon>Pleioneaceae</taxon>
        <taxon>Aliikangiella</taxon>
    </lineage>
</organism>
<evidence type="ECO:0000256" key="1">
    <source>
        <dbReference type="ARBA" id="ARBA00015132"/>
    </source>
</evidence>
<dbReference type="PIRSF" id="PIRSF500134">
    <property type="entry name" value="UDPglc_DH_bac"/>
    <property type="match status" value="1"/>
</dbReference>
<dbReference type="Gene3D" id="1.20.5.100">
    <property type="entry name" value="Cytochrome c1, transmembrane anchor, C-terminal"/>
    <property type="match status" value="1"/>
</dbReference>
<evidence type="ECO:0000313" key="8">
    <source>
        <dbReference type="Proteomes" id="UP000317839"/>
    </source>
</evidence>
<dbReference type="GO" id="GO:0000271">
    <property type="term" value="P:polysaccharide biosynthetic process"/>
    <property type="evidence" value="ECO:0007669"/>
    <property type="project" value="InterPro"/>
</dbReference>
<dbReference type="SUPFAM" id="SSF52413">
    <property type="entry name" value="UDP-glucose/GDP-mannose dehydrogenase C-terminal domain"/>
    <property type="match status" value="1"/>
</dbReference>
<dbReference type="GO" id="GO:0051287">
    <property type="term" value="F:NAD binding"/>
    <property type="evidence" value="ECO:0007669"/>
    <property type="project" value="InterPro"/>
</dbReference>
<evidence type="ECO:0000256" key="5">
    <source>
        <dbReference type="PIRSR" id="PIRSR500134-3"/>
    </source>
</evidence>
<protein>
    <recommendedName>
        <fullName evidence="1 3">UDP-glucose 6-dehydrogenase</fullName>
        <ecNumber evidence="3">1.1.1.22</ecNumber>
    </recommendedName>
</protein>
<dbReference type="InterPro" id="IPR036291">
    <property type="entry name" value="NAD(P)-bd_dom_sf"/>
</dbReference>
<dbReference type="NCBIfam" id="TIGR03026">
    <property type="entry name" value="NDP-sugDHase"/>
    <property type="match status" value="1"/>
</dbReference>
<dbReference type="InterPro" id="IPR008927">
    <property type="entry name" value="6-PGluconate_DH-like_C_sf"/>
</dbReference>
<comment type="similarity">
    <text evidence="3">Belongs to the UDP-glucose/GDP-mannose dehydrogenase family.</text>
</comment>
<dbReference type="GO" id="GO:0003979">
    <property type="term" value="F:UDP-glucose 6-dehydrogenase activity"/>
    <property type="evidence" value="ECO:0007669"/>
    <property type="project" value="UniProtKB-EC"/>
</dbReference>
<dbReference type="Gene3D" id="3.40.50.720">
    <property type="entry name" value="NAD(P)-binding Rossmann-like Domain"/>
    <property type="match status" value="2"/>
</dbReference>
<evidence type="ECO:0000313" key="7">
    <source>
        <dbReference type="EMBL" id="TQV77040.1"/>
    </source>
</evidence>
<comment type="catalytic activity">
    <reaction evidence="3">
        <text>UDP-alpha-D-glucose + 2 NAD(+) + H2O = UDP-alpha-D-glucuronate + 2 NADH + 3 H(+)</text>
        <dbReference type="Rhea" id="RHEA:23596"/>
        <dbReference type="ChEBI" id="CHEBI:15377"/>
        <dbReference type="ChEBI" id="CHEBI:15378"/>
        <dbReference type="ChEBI" id="CHEBI:57540"/>
        <dbReference type="ChEBI" id="CHEBI:57945"/>
        <dbReference type="ChEBI" id="CHEBI:58052"/>
        <dbReference type="ChEBI" id="CHEBI:58885"/>
        <dbReference type="EC" id="1.1.1.22"/>
    </reaction>
</comment>
<feature type="domain" description="UDP-glucose/GDP-mannose dehydrogenase C-terminal" evidence="6">
    <location>
        <begin position="301"/>
        <end position="405"/>
    </location>
</feature>
<keyword evidence="2 3" id="KW-0560">Oxidoreductase</keyword>
<dbReference type="InterPro" id="IPR003006">
    <property type="entry name" value="Ig/MHC_CS"/>
</dbReference>
<dbReference type="Proteomes" id="UP000317839">
    <property type="component" value="Unassembled WGS sequence"/>
</dbReference>
<evidence type="ECO:0000256" key="4">
    <source>
        <dbReference type="PIRSR" id="PIRSR500134-2"/>
    </source>
</evidence>
<dbReference type="InterPro" id="IPR028357">
    <property type="entry name" value="UDPglc_DH_bac"/>
</dbReference>
<dbReference type="Pfam" id="PF00984">
    <property type="entry name" value="UDPG_MGDP_dh"/>
    <property type="match status" value="1"/>
</dbReference>
<dbReference type="SUPFAM" id="SSF48179">
    <property type="entry name" value="6-phosphogluconate dehydrogenase C-terminal domain-like"/>
    <property type="match status" value="1"/>
</dbReference>
<evidence type="ECO:0000256" key="2">
    <source>
        <dbReference type="ARBA" id="ARBA00023002"/>
    </source>
</evidence>
<dbReference type="AlphaFoldDB" id="A0A545TII5"/>
<gene>
    <name evidence="7" type="ORF">FLL45_03550</name>
</gene>
<feature type="binding site" evidence="4">
    <location>
        <position position="308"/>
    </location>
    <ligand>
        <name>substrate</name>
    </ligand>
</feature>
<dbReference type="SUPFAM" id="SSF51735">
    <property type="entry name" value="NAD(P)-binding Rossmann-fold domains"/>
    <property type="match status" value="1"/>
</dbReference>
<keyword evidence="3 5" id="KW-0520">NAD</keyword>
<sequence>MNIIVMGEDLNAKVAASMLASVGNQVWVTSEESLLTQFNSEPGLTELYQRQKSCGRIVSIAKSELSEKRAPAETDFVIISETSDVIAEIECLRDSSCVSKSIFVILSPSRIGEAIGLKQKFFKDYEEVSVACIPLLIREGRALEDFSRPENIIAGIDDLKSLAKVESLFHPFNRVTNVLKFVSTKEAEFTCFAGHAMLATRLSFMNEMASLAERTDVDIDVVRQCIGLDPRIGQEYLYPGCGFGGKALEQNVKRVATQLRQRNDDLGLLDIVLRINDRQKELLFRKIWKFFNGELENKTIAIWGAAFKPGTSNINDAPCLKLIELLTAQGALVKVYDVQASSKLIDYFKKVDSVSVVDSSLKAIERAEVLAICTEWKEFWSPNYKLLAEHLKSKTIFDGRNILQPQLAEQHGLKYFGIGRNKVTR</sequence>
<comment type="caution">
    <text evidence="7">The sequence shown here is derived from an EMBL/GenBank/DDBJ whole genome shotgun (WGS) entry which is preliminary data.</text>
</comment>
<evidence type="ECO:0000259" key="6">
    <source>
        <dbReference type="SMART" id="SM00984"/>
    </source>
</evidence>
<dbReference type="Pfam" id="PF03720">
    <property type="entry name" value="UDPG_MGDP_dh_C"/>
    <property type="match status" value="1"/>
</dbReference>
<dbReference type="PROSITE" id="PS00290">
    <property type="entry name" value="IG_MHC"/>
    <property type="match status" value="1"/>
</dbReference>
<reference evidence="7 8" key="1">
    <citation type="submission" date="2019-06" db="EMBL/GenBank/DDBJ databases">
        <title>Draft genome of Aliikangiella marina GYP-15.</title>
        <authorList>
            <person name="Wang G."/>
        </authorList>
    </citation>
    <scope>NUCLEOTIDE SEQUENCE [LARGE SCALE GENOMIC DNA]</scope>
    <source>
        <strain evidence="7 8">GYP-15</strain>
    </source>
</reference>
<dbReference type="InterPro" id="IPR036220">
    <property type="entry name" value="UDP-Glc/GDP-Man_DH_C_sf"/>
</dbReference>
<dbReference type="InterPro" id="IPR014027">
    <property type="entry name" value="UDP-Glc/GDP-Man_DH_C"/>
</dbReference>
<dbReference type="InterPro" id="IPR014026">
    <property type="entry name" value="UDP-Glc/GDP-Man_DH_dimer"/>
</dbReference>
<dbReference type="RefSeq" id="WP_142888400.1">
    <property type="nucleotide sequence ID" value="NZ_VIKR01000001.1"/>
</dbReference>
<feature type="binding site" evidence="4">
    <location>
        <begin position="236"/>
        <end position="240"/>
    </location>
    <ligand>
        <name>substrate</name>
    </ligand>
</feature>
<dbReference type="InterPro" id="IPR017476">
    <property type="entry name" value="UDP-Glc/GDP-Man"/>
</dbReference>
<accession>A0A545TII5</accession>
<feature type="binding site" evidence="5">
    <location>
        <position position="139"/>
    </location>
    <ligand>
        <name>NAD(+)</name>
        <dbReference type="ChEBI" id="CHEBI:57540"/>
    </ligand>
</feature>
<name>A0A545TII5_9GAMM</name>